<dbReference type="EMBL" id="JAOAOG010000127">
    <property type="protein sequence ID" value="KAJ6247427.1"/>
    <property type="molecule type" value="Genomic_DNA"/>
</dbReference>
<evidence type="ECO:0000313" key="1">
    <source>
        <dbReference type="EMBL" id="KAJ6247427.1"/>
    </source>
</evidence>
<keyword evidence="2" id="KW-1185">Reference proteome</keyword>
<organism evidence="1 2">
    <name type="scientific">Anaeramoeba flamelloides</name>
    <dbReference type="NCBI Taxonomy" id="1746091"/>
    <lineage>
        <taxon>Eukaryota</taxon>
        <taxon>Metamonada</taxon>
        <taxon>Anaeramoebidae</taxon>
        <taxon>Anaeramoeba</taxon>
    </lineage>
</organism>
<proteinExistence type="predicted"/>
<comment type="caution">
    <text evidence="1">The sequence shown here is derived from an EMBL/GenBank/DDBJ whole genome shotgun (WGS) entry which is preliminary data.</text>
</comment>
<evidence type="ECO:0000313" key="2">
    <source>
        <dbReference type="Proteomes" id="UP001150062"/>
    </source>
</evidence>
<name>A0ABQ8YS34_9EUKA</name>
<sequence length="225" mass="26697">MLEQEENFFNNLNQEYTPKASLDKIAYSPPIDEFDTFWNEEMTQYSENKSSSDHELHDLSFLNESENNTPNFTNFEIDFFDLVDETNHFKPDNSFNKSISGDIQINLKELLAVQIKLQILSNSSDVNLSRELVLFHTIFSMISKNKHNYPRTLYNVQNLLELSPKYLIYSFCIQCDCFKSTNILNNPQSETKYCVDKNHKHVTFKYYKFEDQLEILMKSQKFKKR</sequence>
<gene>
    <name evidence="1" type="ORF">M0813_18956</name>
</gene>
<accession>A0ABQ8YS34</accession>
<protein>
    <submittedName>
        <fullName evidence="1">Uncharacterized protein</fullName>
    </submittedName>
</protein>
<reference evidence="1" key="1">
    <citation type="submission" date="2022-08" db="EMBL/GenBank/DDBJ databases">
        <title>Novel sulfate-reducing endosymbionts in the free-living metamonad Anaeramoeba.</title>
        <authorList>
            <person name="Jerlstrom-Hultqvist J."/>
            <person name="Cepicka I."/>
            <person name="Gallot-Lavallee L."/>
            <person name="Salas-Leiva D."/>
            <person name="Curtis B.A."/>
            <person name="Zahonova K."/>
            <person name="Pipaliya S."/>
            <person name="Dacks J."/>
            <person name="Roger A.J."/>
        </authorList>
    </citation>
    <scope>NUCLEOTIDE SEQUENCE</scope>
    <source>
        <strain evidence="1">Schooner1</strain>
    </source>
</reference>
<dbReference type="Proteomes" id="UP001150062">
    <property type="component" value="Unassembled WGS sequence"/>
</dbReference>